<dbReference type="Gene3D" id="3.40.630.30">
    <property type="match status" value="1"/>
</dbReference>
<dbReference type="InterPro" id="IPR020476">
    <property type="entry name" value="Nudix_hydrolase"/>
</dbReference>
<evidence type="ECO:0000256" key="2">
    <source>
        <dbReference type="ARBA" id="ARBA00022801"/>
    </source>
</evidence>
<keyword evidence="2 3" id="KW-0378">Hydrolase</keyword>
<evidence type="ECO:0000256" key="3">
    <source>
        <dbReference type="RuleBase" id="RU003476"/>
    </source>
</evidence>
<dbReference type="InterPro" id="IPR015797">
    <property type="entry name" value="NUDIX_hydrolase-like_dom_sf"/>
</dbReference>
<dbReference type="KEGG" id="bmor:101736441"/>
<dbReference type="Gene3D" id="3.90.79.10">
    <property type="entry name" value="Nucleoside Triphosphate Pyrophosphohydrolase"/>
    <property type="match status" value="1"/>
</dbReference>
<dbReference type="PRINTS" id="PR00502">
    <property type="entry name" value="NUDIXFAMILY"/>
</dbReference>
<comment type="similarity">
    <text evidence="1 3">Belongs to the Nudix hydrolase family.</text>
</comment>
<organism evidence="5 6">
    <name type="scientific">Bombyx mori</name>
    <name type="common">Silk moth</name>
    <dbReference type="NCBI Taxonomy" id="7091"/>
    <lineage>
        <taxon>Eukaryota</taxon>
        <taxon>Metazoa</taxon>
        <taxon>Ecdysozoa</taxon>
        <taxon>Arthropoda</taxon>
        <taxon>Hexapoda</taxon>
        <taxon>Insecta</taxon>
        <taxon>Pterygota</taxon>
        <taxon>Neoptera</taxon>
        <taxon>Endopterygota</taxon>
        <taxon>Lepidoptera</taxon>
        <taxon>Glossata</taxon>
        <taxon>Ditrysia</taxon>
        <taxon>Bombycoidea</taxon>
        <taxon>Bombycidae</taxon>
        <taxon>Bombycinae</taxon>
        <taxon>Bombyx</taxon>
    </lineage>
</organism>
<gene>
    <name evidence="5" type="primary">101736441</name>
</gene>
<dbReference type="GO" id="GO:0035529">
    <property type="term" value="F:NADH pyrophosphatase activity"/>
    <property type="evidence" value="ECO:0007669"/>
    <property type="project" value="TreeGrafter"/>
</dbReference>
<reference evidence="6" key="1">
    <citation type="journal article" date="2008" name="Insect Biochem. Mol. Biol.">
        <title>The genome of a lepidopteran model insect, the silkworm Bombyx mori.</title>
        <authorList>
            <consortium name="International Silkworm Genome Consortium"/>
        </authorList>
    </citation>
    <scope>NUCLEOTIDE SEQUENCE [LARGE SCALE GENOMIC DNA]</scope>
    <source>
        <strain evidence="6">p50T</strain>
    </source>
</reference>
<evidence type="ECO:0000313" key="6">
    <source>
        <dbReference type="Proteomes" id="UP000005204"/>
    </source>
</evidence>
<dbReference type="FunFam" id="3.90.79.10:FF:000015">
    <property type="entry name" value="Nudix hydrolase 8"/>
    <property type="match status" value="1"/>
</dbReference>
<dbReference type="OMA" id="HAHGGNF"/>
<dbReference type="InterPro" id="IPR003293">
    <property type="entry name" value="Nudix_hydrolase6-like"/>
</dbReference>
<dbReference type="PRINTS" id="PR01356">
    <property type="entry name" value="GFGPROTEIN"/>
</dbReference>
<dbReference type="EnsemblMetazoa" id="XM_004925826.3">
    <property type="protein sequence ID" value="XP_004925883.1"/>
    <property type="gene ID" value="LOC101736441"/>
</dbReference>
<dbReference type="SMR" id="A0A8R2AQ90"/>
<dbReference type="PANTHER" id="PTHR13994:SF13">
    <property type="entry name" value="FI03680P"/>
    <property type="match status" value="1"/>
</dbReference>
<reference evidence="5" key="2">
    <citation type="submission" date="2022-06" db="UniProtKB">
        <authorList>
            <consortium name="EnsemblMetazoa"/>
        </authorList>
    </citation>
    <scope>IDENTIFICATION</scope>
    <source>
        <strain evidence="5">p50T (Dazao)</strain>
    </source>
</reference>
<dbReference type="InterPro" id="IPR040618">
    <property type="entry name" value="Pre-Nudix"/>
</dbReference>
<dbReference type="Proteomes" id="UP000005204">
    <property type="component" value="Unassembled WGS sequence"/>
</dbReference>
<accession>A0A8R2AQ90</accession>
<sequence>MTEEIFKGAGDRYNGITVDSQIEYTENDFLSILNNSLKKWSEQNKRCIWFKVNIKHADWVPILAKAGFDFHHSRDSFVMMYKWLPTNSKANLPPACHTNLGVGGMVFNSQNQILVVVEQHTDIVHWKLPGGYVERGEDIKDAVIREVMEETGIEASFDSIVTLRHSHNSMFGNSDIYIVVMLKAISDTINKSEIEIAACQWMDVDEYLNHPNVHEFNRSIVSQALELRERKLKLNLYTKTLKFSNWSKEITNLVLEDSKE</sequence>
<dbReference type="OrthoDB" id="447842at2759"/>
<dbReference type="PROSITE" id="PS51462">
    <property type="entry name" value="NUDIX"/>
    <property type="match status" value="1"/>
</dbReference>
<protein>
    <recommendedName>
        <fullName evidence="4">Nudix hydrolase domain-containing protein</fullName>
    </recommendedName>
</protein>
<dbReference type="Pfam" id="PF18290">
    <property type="entry name" value="Nudix_hydro"/>
    <property type="match status" value="1"/>
</dbReference>
<dbReference type="PROSITE" id="PS00893">
    <property type="entry name" value="NUDIX_BOX"/>
    <property type="match status" value="1"/>
</dbReference>
<dbReference type="AlphaFoldDB" id="A0A8R2AQ90"/>
<dbReference type="PANTHER" id="PTHR13994">
    <property type="entry name" value="NUDIX HYDROLASE RELATED"/>
    <property type="match status" value="1"/>
</dbReference>
<dbReference type="GO" id="GO:0047631">
    <property type="term" value="F:ADP-ribose diphosphatase activity"/>
    <property type="evidence" value="ECO:0007669"/>
    <property type="project" value="TreeGrafter"/>
</dbReference>
<evidence type="ECO:0000256" key="1">
    <source>
        <dbReference type="ARBA" id="ARBA00005582"/>
    </source>
</evidence>
<dbReference type="SUPFAM" id="SSF55811">
    <property type="entry name" value="Nudix"/>
    <property type="match status" value="1"/>
</dbReference>
<evidence type="ECO:0000313" key="5">
    <source>
        <dbReference type="EnsemblMetazoa" id="XP_004925883.1"/>
    </source>
</evidence>
<proteinExistence type="inferred from homology"/>
<keyword evidence="6" id="KW-1185">Reference proteome</keyword>
<dbReference type="CDD" id="cd04670">
    <property type="entry name" value="NUDIX_ASFGF2_Nudt6"/>
    <property type="match status" value="1"/>
</dbReference>
<name>A0A8R2AQ90_BOMMO</name>
<feature type="domain" description="Nudix hydrolase" evidence="4">
    <location>
        <begin position="97"/>
        <end position="226"/>
    </location>
</feature>
<dbReference type="GO" id="GO:0051287">
    <property type="term" value="F:NAD binding"/>
    <property type="evidence" value="ECO:0007669"/>
    <property type="project" value="TreeGrafter"/>
</dbReference>
<dbReference type="InterPro" id="IPR000086">
    <property type="entry name" value="NUDIX_hydrolase_dom"/>
</dbReference>
<evidence type="ECO:0000259" key="4">
    <source>
        <dbReference type="PROSITE" id="PS51462"/>
    </source>
</evidence>
<dbReference type="InterPro" id="IPR020084">
    <property type="entry name" value="NUDIX_hydrolase_CS"/>
</dbReference>
<dbReference type="Pfam" id="PF00293">
    <property type="entry name" value="NUDIX"/>
    <property type="match status" value="1"/>
</dbReference>